<organism evidence="1 2">
    <name type="scientific">Colletotrichum truncatum</name>
    <name type="common">Anthracnose fungus</name>
    <name type="synonym">Colletotrichum capsici</name>
    <dbReference type="NCBI Taxonomy" id="5467"/>
    <lineage>
        <taxon>Eukaryota</taxon>
        <taxon>Fungi</taxon>
        <taxon>Dikarya</taxon>
        <taxon>Ascomycota</taxon>
        <taxon>Pezizomycotina</taxon>
        <taxon>Sordariomycetes</taxon>
        <taxon>Hypocreomycetidae</taxon>
        <taxon>Glomerellales</taxon>
        <taxon>Glomerellaceae</taxon>
        <taxon>Colletotrichum</taxon>
        <taxon>Colletotrichum truncatum species complex</taxon>
    </lineage>
</organism>
<reference evidence="1 2" key="1">
    <citation type="journal article" date="2020" name="Phytopathology">
        <title>Genome Sequence Resources of Colletotrichum truncatum, C. plurivorum, C. musicola, and C. sojae: Four Species Pathogenic to Soybean (Glycine max).</title>
        <authorList>
            <person name="Rogerio F."/>
            <person name="Boufleur T.R."/>
            <person name="Ciampi-Guillardi M."/>
            <person name="Sukno S.A."/>
            <person name="Thon M.R."/>
            <person name="Massola Junior N.S."/>
            <person name="Baroncelli R."/>
        </authorList>
    </citation>
    <scope>NUCLEOTIDE SEQUENCE [LARGE SCALE GENOMIC DNA]</scope>
    <source>
        <strain evidence="1 2">CMES1059</strain>
    </source>
</reference>
<protein>
    <submittedName>
        <fullName evidence="1">Uncharacterized protein</fullName>
    </submittedName>
</protein>
<evidence type="ECO:0000313" key="1">
    <source>
        <dbReference type="EMBL" id="KAL0929832.1"/>
    </source>
</evidence>
<sequence>MSGRVQKSVSNESRRAQIKRNRQALGILVEHRGYDAMPCSPCFQHHRVCKMDLANSKRCSEYVARGLTGCNSGDMANALNRCFREQKKVKQEEQEAEEALEILQTQLAAALGRLSRLRKQKRFLKERGSDLIRRGMQSVDEWEEEERVVAAQEAAVLKDLNSWGAGDSGDWGSFGVSLVEADFLGPGVPGSSTAGVLPERVLGS</sequence>
<evidence type="ECO:0000313" key="2">
    <source>
        <dbReference type="Proteomes" id="UP000805649"/>
    </source>
</evidence>
<name>A0ACC3YDF9_COLTU</name>
<comment type="caution">
    <text evidence="1">The sequence shown here is derived from an EMBL/GenBank/DDBJ whole genome shotgun (WGS) entry which is preliminary data.</text>
</comment>
<dbReference type="Proteomes" id="UP000805649">
    <property type="component" value="Unassembled WGS sequence"/>
</dbReference>
<dbReference type="EMBL" id="VUJX02000014">
    <property type="protein sequence ID" value="KAL0929832.1"/>
    <property type="molecule type" value="Genomic_DNA"/>
</dbReference>
<keyword evidence="2" id="KW-1185">Reference proteome</keyword>
<gene>
    <name evidence="1" type="ORF">CTRU02_215262</name>
</gene>
<proteinExistence type="predicted"/>
<accession>A0ACC3YDF9</accession>